<dbReference type="EMBL" id="ML976697">
    <property type="protein sequence ID" value="KAF1970892.1"/>
    <property type="molecule type" value="Genomic_DNA"/>
</dbReference>
<evidence type="ECO:0000313" key="1">
    <source>
        <dbReference type="EMBL" id="KAF1970892.1"/>
    </source>
</evidence>
<sequence>MKMRRKKMRVWPLAPPPKELPPPWAVQLVPRLRLGPSRLRSLRYRKVLRRRLAWGSRRLRPAGSGHGLLLVARKLSPGNPRRVAAGGLSPVRICRRSQRSGVPLPTMWALLWRPTTVGNFLVTSAASAARGLVTNARRTWLWQL</sequence>
<dbReference type="Proteomes" id="UP000800036">
    <property type="component" value="Unassembled WGS sequence"/>
</dbReference>
<name>A0A6A5V4A4_9PLEO</name>
<dbReference type="AlphaFoldDB" id="A0A6A5V4A4"/>
<evidence type="ECO:0000313" key="2">
    <source>
        <dbReference type="Proteomes" id="UP000800036"/>
    </source>
</evidence>
<keyword evidence="2" id="KW-1185">Reference proteome</keyword>
<accession>A0A6A5V4A4</accession>
<proteinExistence type="predicted"/>
<protein>
    <submittedName>
        <fullName evidence="1">Uncharacterized protein</fullName>
    </submittedName>
</protein>
<reference evidence="1" key="1">
    <citation type="journal article" date="2020" name="Stud. Mycol.">
        <title>101 Dothideomycetes genomes: a test case for predicting lifestyles and emergence of pathogens.</title>
        <authorList>
            <person name="Haridas S."/>
            <person name="Albert R."/>
            <person name="Binder M."/>
            <person name="Bloem J."/>
            <person name="Labutti K."/>
            <person name="Salamov A."/>
            <person name="Andreopoulos B."/>
            <person name="Baker S."/>
            <person name="Barry K."/>
            <person name="Bills G."/>
            <person name="Bluhm B."/>
            <person name="Cannon C."/>
            <person name="Castanera R."/>
            <person name="Culley D."/>
            <person name="Daum C."/>
            <person name="Ezra D."/>
            <person name="Gonzalez J."/>
            <person name="Henrissat B."/>
            <person name="Kuo A."/>
            <person name="Liang C."/>
            <person name="Lipzen A."/>
            <person name="Lutzoni F."/>
            <person name="Magnuson J."/>
            <person name="Mondo S."/>
            <person name="Nolan M."/>
            <person name="Ohm R."/>
            <person name="Pangilinan J."/>
            <person name="Park H.-J."/>
            <person name="Ramirez L."/>
            <person name="Alfaro M."/>
            <person name="Sun H."/>
            <person name="Tritt A."/>
            <person name="Yoshinaga Y."/>
            <person name="Zwiers L.-H."/>
            <person name="Turgeon B."/>
            <person name="Goodwin S."/>
            <person name="Spatafora J."/>
            <person name="Crous P."/>
            <person name="Grigoriev I."/>
        </authorList>
    </citation>
    <scope>NUCLEOTIDE SEQUENCE</scope>
    <source>
        <strain evidence="1">CBS 107.79</strain>
    </source>
</reference>
<gene>
    <name evidence="1" type="ORF">BU23DRAFT_201386</name>
</gene>
<organism evidence="1 2">
    <name type="scientific">Bimuria novae-zelandiae CBS 107.79</name>
    <dbReference type="NCBI Taxonomy" id="1447943"/>
    <lineage>
        <taxon>Eukaryota</taxon>
        <taxon>Fungi</taxon>
        <taxon>Dikarya</taxon>
        <taxon>Ascomycota</taxon>
        <taxon>Pezizomycotina</taxon>
        <taxon>Dothideomycetes</taxon>
        <taxon>Pleosporomycetidae</taxon>
        <taxon>Pleosporales</taxon>
        <taxon>Massarineae</taxon>
        <taxon>Didymosphaeriaceae</taxon>
        <taxon>Bimuria</taxon>
    </lineage>
</organism>